<dbReference type="InterPro" id="IPR010132">
    <property type="entry name" value="ATPase_T1SS_HlyB"/>
</dbReference>
<evidence type="ECO:0000256" key="3">
    <source>
        <dbReference type="ARBA" id="ARBA00022448"/>
    </source>
</evidence>
<comment type="subcellular location">
    <subcellularLocation>
        <location evidence="1">Cell membrane</location>
        <topology evidence="1">Multi-pass membrane protein</topology>
    </subcellularLocation>
</comment>
<evidence type="ECO:0000256" key="1">
    <source>
        <dbReference type="ARBA" id="ARBA00004651"/>
    </source>
</evidence>
<dbReference type="Gene3D" id="3.40.50.300">
    <property type="entry name" value="P-loop containing nucleotide triphosphate hydrolases"/>
    <property type="match status" value="1"/>
</dbReference>
<reference evidence="15" key="2">
    <citation type="submission" date="2021-08" db="EMBL/GenBank/DDBJ databases">
        <authorList>
            <person name="Tani A."/>
            <person name="Ola A."/>
            <person name="Ogura Y."/>
            <person name="Katsura K."/>
            <person name="Hayashi T."/>
        </authorList>
    </citation>
    <scope>NUCLEOTIDE SEQUENCE</scope>
    <source>
        <strain evidence="15">KCTC 52305</strain>
    </source>
</reference>
<feature type="compositionally biased region" description="Low complexity" evidence="10">
    <location>
        <begin position="1"/>
        <end position="13"/>
    </location>
</feature>
<name>A0ABQ4R4T0_9HYPH</name>
<feature type="transmembrane region" description="Helical" evidence="11">
    <location>
        <begin position="301"/>
        <end position="324"/>
    </location>
</feature>
<evidence type="ECO:0000256" key="5">
    <source>
        <dbReference type="ARBA" id="ARBA00022692"/>
    </source>
</evidence>
<evidence type="ECO:0000313" key="15">
    <source>
        <dbReference type="EMBL" id="GJD52130.1"/>
    </source>
</evidence>
<dbReference type="PANTHER" id="PTHR24221:SF647">
    <property type="entry name" value="BLL6336 PROTEIN"/>
    <property type="match status" value="1"/>
</dbReference>
<dbReference type="SMART" id="SM00382">
    <property type="entry name" value="AAA"/>
    <property type="match status" value="1"/>
</dbReference>
<comment type="similarity">
    <text evidence="2">Belongs to the ABC transporter superfamily.</text>
</comment>
<feature type="transmembrane region" description="Helical" evidence="11">
    <location>
        <begin position="191"/>
        <end position="212"/>
    </location>
</feature>
<evidence type="ECO:0000256" key="10">
    <source>
        <dbReference type="SAM" id="MobiDB-lite"/>
    </source>
</evidence>
<feature type="compositionally biased region" description="Low complexity" evidence="10">
    <location>
        <begin position="34"/>
        <end position="44"/>
    </location>
</feature>
<evidence type="ECO:0000313" key="16">
    <source>
        <dbReference type="Proteomes" id="UP001055167"/>
    </source>
</evidence>
<proteinExistence type="inferred from homology"/>
<dbReference type="RefSeq" id="WP_128561682.1">
    <property type="nucleotide sequence ID" value="NZ_BPQH01000017.1"/>
</dbReference>
<feature type="domain" description="ABC transporter" evidence="12">
    <location>
        <begin position="508"/>
        <end position="741"/>
    </location>
</feature>
<dbReference type="PROSITE" id="PS50929">
    <property type="entry name" value="ABC_TM1F"/>
    <property type="match status" value="1"/>
</dbReference>
<reference evidence="15" key="1">
    <citation type="journal article" date="2021" name="Front. Microbiol.">
        <title>Comprehensive Comparative Genomics and Phenotyping of Methylobacterium Species.</title>
        <authorList>
            <person name="Alessa O."/>
            <person name="Ogura Y."/>
            <person name="Fujitani Y."/>
            <person name="Takami H."/>
            <person name="Hayashi T."/>
            <person name="Sahin N."/>
            <person name="Tani A."/>
        </authorList>
    </citation>
    <scope>NUCLEOTIDE SEQUENCE</scope>
    <source>
        <strain evidence="15">KCTC 52305</strain>
    </source>
</reference>
<dbReference type="Pfam" id="PF00005">
    <property type="entry name" value="ABC_tran"/>
    <property type="match status" value="1"/>
</dbReference>
<dbReference type="SUPFAM" id="SSF52540">
    <property type="entry name" value="P-loop containing nucleoside triphosphate hydrolases"/>
    <property type="match status" value="1"/>
</dbReference>
<protein>
    <submittedName>
        <fullName evidence="15">Alpha-hemolysin translocation ATP-binding protein HlyB</fullName>
    </submittedName>
</protein>
<evidence type="ECO:0000259" key="14">
    <source>
        <dbReference type="PROSITE" id="PS50990"/>
    </source>
</evidence>
<dbReference type="Pfam" id="PF00664">
    <property type="entry name" value="ABC_membrane"/>
    <property type="match status" value="1"/>
</dbReference>
<evidence type="ECO:0000256" key="2">
    <source>
        <dbReference type="ARBA" id="ARBA00005417"/>
    </source>
</evidence>
<comment type="caution">
    <text evidence="15">The sequence shown here is derived from an EMBL/GenBank/DDBJ whole genome shotgun (WGS) entry which is preliminary data.</text>
</comment>
<dbReference type="Proteomes" id="UP001055167">
    <property type="component" value="Unassembled WGS sequence"/>
</dbReference>
<feature type="transmembrane region" description="Helical" evidence="11">
    <location>
        <begin position="224"/>
        <end position="245"/>
    </location>
</feature>
<keyword evidence="3" id="KW-0813">Transport</keyword>
<sequence length="754" mass="82408">MSGEAPVPAGGRPPADRPPAGPPPGGPPPGQGAGPEAGLPGARPDPGFSALALVASFHQVACEPAQLRHELGLGVQPAGVVDLVRAARKVGLKARLLQAQKPERLDTIPLPAILEMDDGRFLVLGRRLDDGKLRVVDAAARSAEHLPAAEVAARWTGAIVLVARRASLQKVIHDFGLTWFAPSIWRYRRPLATVLVASFFIQVCALITPIFFQITIDKVLVHRGYSTLTLVAVGLVVLGLFHVVLQYLRGYILTHTTSRIDVELGARLFDHLMRLPLGYFETRPAGQTVARVRELETVRSFLTGQALTSAIDIPFTLLFVAILFLYSPVLALIVTLSIPCYILVAVLLRPILREKTLERFNRSALSNQFLIESVVGIHTIKALAVEPTLKNQWEERLAAYVKTSFVTGLLASLGQNAIQYINKVTTALVLFFGAYAVMNGEMTVGSLIAFNMIMGQVTGPILRLSQLWQDFQQVKVSIERLGDVLNCPPETRSMAQAHLPPAKGQVSVRTLSFRYQPGTPEVLRDISLEIPAGQVIGIVGPSGSGKSTFTKLLQRLYVPEKGQVLVDGVDIAQVDPAWLRRQIGVVLQENLLFNKTVFENIALANPGLSRAQVMQVARLSGADEFINRLPLGYDTPIEERGANLSGGQRQRLAIARALATNPRILILDEATSALDYESERIIQDNMKHIVRGRTVVIIAHRLAAVRLCDRIIALQDGRIIEDGTHRELLERPASLYGRLWRMQSDHGSEQGEAA</sequence>
<keyword evidence="4" id="KW-1003">Cell membrane</keyword>
<dbReference type="InterPro" id="IPR003439">
    <property type="entry name" value="ABC_transporter-like_ATP-bd"/>
</dbReference>
<dbReference type="InterPro" id="IPR027417">
    <property type="entry name" value="P-loop_NTPase"/>
</dbReference>
<dbReference type="InterPro" id="IPR005074">
    <property type="entry name" value="Peptidase_C39"/>
</dbReference>
<evidence type="ECO:0000256" key="4">
    <source>
        <dbReference type="ARBA" id="ARBA00022475"/>
    </source>
</evidence>
<dbReference type="InterPro" id="IPR039395">
    <property type="entry name" value="Peptidase_C39-like_A"/>
</dbReference>
<keyword evidence="8 11" id="KW-1133">Transmembrane helix</keyword>
<feature type="region of interest" description="Disordered" evidence="10">
    <location>
        <begin position="1"/>
        <end position="44"/>
    </location>
</feature>
<keyword evidence="6" id="KW-0547">Nucleotide-binding</keyword>
<dbReference type="Gene3D" id="1.20.1560.10">
    <property type="entry name" value="ABC transporter type 1, transmembrane domain"/>
    <property type="match status" value="1"/>
</dbReference>
<evidence type="ECO:0000259" key="12">
    <source>
        <dbReference type="PROSITE" id="PS50893"/>
    </source>
</evidence>
<dbReference type="InterPro" id="IPR011527">
    <property type="entry name" value="ABC1_TM_dom"/>
</dbReference>
<feature type="transmembrane region" description="Helical" evidence="11">
    <location>
        <begin position="330"/>
        <end position="352"/>
    </location>
</feature>
<dbReference type="InterPro" id="IPR017871">
    <property type="entry name" value="ABC_transporter-like_CS"/>
</dbReference>
<evidence type="ECO:0000259" key="13">
    <source>
        <dbReference type="PROSITE" id="PS50929"/>
    </source>
</evidence>
<feature type="domain" description="ABC transmembrane type-1" evidence="13">
    <location>
        <begin position="192"/>
        <end position="473"/>
    </location>
</feature>
<evidence type="ECO:0000256" key="6">
    <source>
        <dbReference type="ARBA" id="ARBA00022741"/>
    </source>
</evidence>
<dbReference type="Gene3D" id="3.90.70.10">
    <property type="entry name" value="Cysteine proteinases"/>
    <property type="match status" value="1"/>
</dbReference>
<keyword evidence="7 15" id="KW-0067">ATP-binding</keyword>
<dbReference type="PROSITE" id="PS00211">
    <property type="entry name" value="ABC_TRANSPORTER_1"/>
    <property type="match status" value="1"/>
</dbReference>
<evidence type="ECO:0000256" key="8">
    <source>
        <dbReference type="ARBA" id="ARBA00022989"/>
    </source>
</evidence>
<dbReference type="Pfam" id="PF03412">
    <property type="entry name" value="Peptidase_C39"/>
    <property type="match status" value="1"/>
</dbReference>
<organism evidence="15 16">
    <name type="scientific">Methylobacterium crusticola</name>
    <dbReference type="NCBI Taxonomy" id="1697972"/>
    <lineage>
        <taxon>Bacteria</taxon>
        <taxon>Pseudomonadati</taxon>
        <taxon>Pseudomonadota</taxon>
        <taxon>Alphaproteobacteria</taxon>
        <taxon>Hyphomicrobiales</taxon>
        <taxon>Methylobacteriaceae</taxon>
        <taxon>Methylobacterium</taxon>
    </lineage>
</organism>
<feature type="domain" description="Peptidase C39" evidence="14">
    <location>
        <begin position="40"/>
        <end position="162"/>
    </location>
</feature>
<dbReference type="PROSITE" id="PS50990">
    <property type="entry name" value="PEPTIDASE_C39"/>
    <property type="match status" value="1"/>
</dbReference>
<dbReference type="PANTHER" id="PTHR24221">
    <property type="entry name" value="ATP-BINDING CASSETTE SUB-FAMILY B"/>
    <property type="match status" value="1"/>
</dbReference>
<dbReference type="CDD" id="cd02417">
    <property type="entry name" value="Peptidase_C39_likeA"/>
    <property type="match status" value="1"/>
</dbReference>
<evidence type="ECO:0000256" key="7">
    <source>
        <dbReference type="ARBA" id="ARBA00022840"/>
    </source>
</evidence>
<dbReference type="SUPFAM" id="SSF90123">
    <property type="entry name" value="ABC transporter transmembrane region"/>
    <property type="match status" value="1"/>
</dbReference>
<gene>
    <name evidence="15" type="primary">hlyB</name>
    <name evidence="15" type="ORF">OPKNFCMD_4892</name>
</gene>
<dbReference type="EMBL" id="BPQH01000017">
    <property type="protein sequence ID" value="GJD52130.1"/>
    <property type="molecule type" value="Genomic_DNA"/>
</dbReference>
<dbReference type="NCBIfam" id="TIGR01846">
    <property type="entry name" value="type_I_sec_HlyB"/>
    <property type="match status" value="1"/>
</dbReference>
<dbReference type="InterPro" id="IPR003593">
    <property type="entry name" value="AAA+_ATPase"/>
</dbReference>
<feature type="compositionally biased region" description="Pro residues" evidence="10">
    <location>
        <begin position="16"/>
        <end position="30"/>
    </location>
</feature>
<keyword evidence="9 11" id="KW-0472">Membrane</keyword>
<keyword evidence="5 11" id="KW-0812">Transmembrane</keyword>
<dbReference type="InterPro" id="IPR039421">
    <property type="entry name" value="Type_1_exporter"/>
</dbReference>
<dbReference type="PROSITE" id="PS50893">
    <property type="entry name" value="ABC_TRANSPORTER_2"/>
    <property type="match status" value="1"/>
</dbReference>
<keyword evidence="16" id="KW-1185">Reference proteome</keyword>
<dbReference type="CDD" id="cd18588">
    <property type="entry name" value="ABC_6TM_CyaB_HlyB_like"/>
    <property type="match status" value="1"/>
</dbReference>
<evidence type="ECO:0000256" key="9">
    <source>
        <dbReference type="ARBA" id="ARBA00023136"/>
    </source>
</evidence>
<dbReference type="InterPro" id="IPR036640">
    <property type="entry name" value="ABC1_TM_sf"/>
</dbReference>
<evidence type="ECO:0000256" key="11">
    <source>
        <dbReference type="SAM" id="Phobius"/>
    </source>
</evidence>
<accession>A0ABQ4R4T0</accession>
<dbReference type="GO" id="GO:0005524">
    <property type="term" value="F:ATP binding"/>
    <property type="evidence" value="ECO:0007669"/>
    <property type="project" value="UniProtKB-KW"/>
</dbReference>